<evidence type="ECO:0000256" key="4">
    <source>
        <dbReference type="ARBA" id="ARBA00023040"/>
    </source>
</evidence>
<dbReference type="eggNOG" id="KOG3656">
    <property type="taxonomic scope" value="Eukaryota"/>
</dbReference>
<protein>
    <recommendedName>
        <fullName evidence="9">G-protein coupled receptors family 1 profile domain-containing protein</fullName>
    </recommendedName>
</protein>
<feature type="transmembrane region" description="Helical" evidence="8">
    <location>
        <begin position="27"/>
        <end position="49"/>
    </location>
</feature>
<dbReference type="GO" id="GO:0004930">
    <property type="term" value="F:G protein-coupled receptor activity"/>
    <property type="evidence" value="ECO:0007669"/>
    <property type="project" value="UniProtKB-KW"/>
</dbReference>
<dbReference type="InterPro" id="IPR050119">
    <property type="entry name" value="CCR1-9-like"/>
</dbReference>
<sequence>MVNISTHDNTTQHFHPLTQHEEPTASFYFRISSFSFMILAAIFGNLVVIKTIVAIPARKPLTYYLVTNLAVAELIGAVFLPMLVAYEELSDWVFGPAICHLASPGQIMCGLTVTWSLAAISVHRYRMIGVYRLQTPTPRMVHLFIGLVWVGAFIVTFPSLVFSKVVNSPLDEGTKWCVVLFPGESLETFPSKNYRMYILFRFILNFILPILTMVTAYGAIGVNIHMALKRGRQSKEEVSVELCMEDTPSSDRPISIPKLYVTPPEDEPGNVTQQRRDHTLLSRKWYQPCQRRETNIEGNQLEELEHDLLRMIYVIVLVFIICYFPYQLFFILEYFNVLSFGLWEYFHITRKYIFLITCLPSALHPLCYGTMSKFYAKAFFRIVLCKWFSKRGAGD</sequence>
<dbReference type="PhylomeDB" id="A7S8Q5"/>
<keyword evidence="6" id="KW-0675">Receptor</keyword>
<dbReference type="PANTHER" id="PTHR10489">
    <property type="entry name" value="CELL ADHESION MOLECULE"/>
    <property type="match status" value="1"/>
</dbReference>
<dbReference type="PROSITE" id="PS50262">
    <property type="entry name" value="G_PROTEIN_RECEP_F1_2"/>
    <property type="match status" value="1"/>
</dbReference>
<dbReference type="CDD" id="cd00637">
    <property type="entry name" value="7tm_classA_rhodopsin-like"/>
    <property type="match status" value="1"/>
</dbReference>
<dbReference type="EMBL" id="DS469599">
    <property type="protein sequence ID" value="EDO39864.1"/>
    <property type="molecule type" value="Genomic_DNA"/>
</dbReference>
<dbReference type="Pfam" id="PF00001">
    <property type="entry name" value="7tm_1"/>
    <property type="match status" value="1"/>
</dbReference>
<comment type="subcellular location">
    <subcellularLocation>
        <location evidence="1">Membrane</location>
        <topology evidence="1">Multi-pass membrane protein</topology>
    </subcellularLocation>
</comment>
<keyword evidence="3 8" id="KW-1133">Transmembrane helix</keyword>
<gene>
    <name evidence="10" type="ORF">NEMVEDRAFT_v1g243613</name>
</gene>
<dbReference type="InParanoid" id="A7S8Q5"/>
<feature type="domain" description="G-protein coupled receptors family 1 profile" evidence="9">
    <location>
        <begin position="44"/>
        <end position="368"/>
    </location>
</feature>
<evidence type="ECO:0000259" key="9">
    <source>
        <dbReference type="PROSITE" id="PS50262"/>
    </source>
</evidence>
<dbReference type="PANTHER" id="PTHR10489:SF932">
    <property type="entry name" value="G-PROTEIN COUPLED RECEPTORS FAMILY 1 PROFILE DOMAIN-CONTAINING PROTEIN"/>
    <property type="match status" value="1"/>
</dbReference>
<evidence type="ECO:0000256" key="2">
    <source>
        <dbReference type="ARBA" id="ARBA00022692"/>
    </source>
</evidence>
<evidence type="ECO:0000313" key="10">
    <source>
        <dbReference type="EMBL" id="EDO39864.1"/>
    </source>
</evidence>
<keyword evidence="7" id="KW-0807">Transducer</keyword>
<evidence type="ECO:0000256" key="6">
    <source>
        <dbReference type="ARBA" id="ARBA00023170"/>
    </source>
</evidence>
<evidence type="ECO:0000256" key="7">
    <source>
        <dbReference type="ARBA" id="ARBA00023224"/>
    </source>
</evidence>
<keyword evidence="4" id="KW-0297">G-protein coupled receptor</keyword>
<dbReference type="KEGG" id="nve:5511585"/>
<dbReference type="PRINTS" id="PR00237">
    <property type="entry name" value="GPCRRHODOPSN"/>
</dbReference>
<keyword evidence="2 8" id="KW-0812">Transmembrane</keyword>
<proteinExistence type="predicted"/>
<dbReference type="InterPro" id="IPR000276">
    <property type="entry name" value="GPCR_Rhodpsn"/>
</dbReference>
<evidence type="ECO:0000256" key="3">
    <source>
        <dbReference type="ARBA" id="ARBA00022989"/>
    </source>
</evidence>
<feature type="transmembrane region" description="Helical" evidence="8">
    <location>
        <begin position="311"/>
        <end position="332"/>
    </location>
</feature>
<accession>A7S8Q5</accession>
<evidence type="ECO:0000256" key="1">
    <source>
        <dbReference type="ARBA" id="ARBA00004141"/>
    </source>
</evidence>
<dbReference type="HOGENOM" id="CLU_009579_6_1_1"/>
<dbReference type="AlphaFoldDB" id="A7S8Q5"/>
<feature type="transmembrane region" description="Helical" evidence="8">
    <location>
        <begin position="141"/>
        <end position="162"/>
    </location>
</feature>
<name>A7S8Q5_NEMVE</name>
<reference evidence="10 11" key="1">
    <citation type="journal article" date="2007" name="Science">
        <title>Sea anemone genome reveals ancestral eumetazoan gene repertoire and genomic organization.</title>
        <authorList>
            <person name="Putnam N.H."/>
            <person name="Srivastava M."/>
            <person name="Hellsten U."/>
            <person name="Dirks B."/>
            <person name="Chapman J."/>
            <person name="Salamov A."/>
            <person name="Terry A."/>
            <person name="Shapiro H."/>
            <person name="Lindquist E."/>
            <person name="Kapitonov V.V."/>
            <person name="Jurka J."/>
            <person name="Genikhovich G."/>
            <person name="Grigoriev I.V."/>
            <person name="Lucas S.M."/>
            <person name="Steele R.E."/>
            <person name="Finnerty J.R."/>
            <person name="Technau U."/>
            <person name="Martindale M.Q."/>
            <person name="Rokhsar D.S."/>
        </authorList>
    </citation>
    <scope>NUCLEOTIDE SEQUENCE [LARGE SCALE GENOMIC DNA]</scope>
    <source>
        <strain evidence="11">CH2 X CH6</strain>
    </source>
</reference>
<organism evidence="10 11">
    <name type="scientific">Nematostella vectensis</name>
    <name type="common">Starlet sea anemone</name>
    <dbReference type="NCBI Taxonomy" id="45351"/>
    <lineage>
        <taxon>Eukaryota</taxon>
        <taxon>Metazoa</taxon>
        <taxon>Cnidaria</taxon>
        <taxon>Anthozoa</taxon>
        <taxon>Hexacorallia</taxon>
        <taxon>Actiniaria</taxon>
        <taxon>Edwardsiidae</taxon>
        <taxon>Nematostella</taxon>
    </lineage>
</organism>
<evidence type="ECO:0000313" key="11">
    <source>
        <dbReference type="Proteomes" id="UP000001593"/>
    </source>
</evidence>
<keyword evidence="11" id="KW-1185">Reference proteome</keyword>
<dbReference type="SUPFAM" id="SSF81321">
    <property type="entry name" value="Family A G protein-coupled receptor-like"/>
    <property type="match status" value="1"/>
</dbReference>
<evidence type="ECO:0000256" key="8">
    <source>
        <dbReference type="SAM" id="Phobius"/>
    </source>
</evidence>
<dbReference type="Gene3D" id="1.20.1070.10">
    <property type="entry name" value="Rhodopsin 7-helix transmembrane proteins"/>
    <property type="match status" value="1"/>
</dbReference>
<dbReference type="Proteomes" id="UP000001593">
    <property type="component" value="Unassembled WGS sequence"/>
</dbReference>
<feature type="transmembrane region" description="Helical" evidence="8">
    <location>
        <begin position="61"/>
        <end position="86"/>
    </location>
</feature>
<feature type="transmembrane region" description="Helical" evidence="8">
    <location>
        <begin position="198"/>
        <end position="220"/>
    </location>
</feature>
<evidence type="ECO:0000256" key="5">
    <source>
        <dbReference type="ARBA" id="ARBA00023136"/>
    </source>
</evidence>
<feature type="transmembrane region" description="Helical" evidence="8">
    <location>
        <begin position="92"/>
        <end position="120"/>
    </location>
</feature>
<dbReference type="InterPro" id="IPR017452">
    <property type="entry name" value="GPCR_Rhodpsn_7TM"/>
</dbReference>
<dbReference type="GO" id="GO:0016020">
    <property type="term" value="C:membrane"/>
    <property type="evidence" value="ECO:0007669"/>
    <property type="project" value="UniProtKB-SubCell"/>
</dbReference>
<keyword evidence="5 8" id="KW-0472">Membrane</keyword>
<dbReference type="STRING" id="45351.A7S8Q5"/>
<feature type="transmembrane region" description="Helical" evidence="8">
    <location>
        <begin position="352"/>
        <end position="371"/>
    </location>
</feature>